<dbReference type="GO" id="GO:0005000">
    <property type="term" value="F:vasopressin receptor activity"/>
    <property type="evidence" value="ECO:0007669"/>
    <property type="project" value="InterPro"/>
</dbReference>
<dbReference type="PANTHER" id="PTHR24241">
    <property type="entry name" value="NEUROPEPTIDE RECEPTOR-RELATED G-PROTEIN COUPLED RECEPTOR"/>
    <property type="match status" value="1"/>
</dbReference>
<gene>
    <name evidence="22" type="primary">AVPR2</name>
</gene>
<dbReference type="FunCoup" id="A0A6P8RP87">
    <property type="interactions" value="804"/>
</dbReference>
<feature type="transmembrane region" description="Helical" evidence="18">
    <location>
        <begin position="213"/>
        <end position="237"/>
    </location>
</feature>
<dbReference type="Proteomes" id="UP000515159">
    <property type="component" value="Chromosome 1"/>
</dbReference>
<comment type="function">
    <text evidence="16">Receptor for arginine vasopressin. The activity of this receptor is mediated by G proteins which activate adenylate cyclase. Involved in renal water reabsorption.</text>
</comment>
<dbReference type="PRINTS" id="PR00898">
    <property type="entry name" value="VASOPRSNV2R"/>
</dbReference>
<evidence type="ECO:0000256" key="17">
    <source>
        <dbReference type="ARBA" id="ARBA00046856"/>
    </source>
</evidence>
<feature type="transmembrane region" description="Helical" evidence="18">
    <location>
        <begin position="128"/>
        <end position="146"/>
    </location>
</feature>
<evidence type="ECO:0000256" key="9">
    <source>
        <dbReference type="ARBA" id="ARBA00023170"/>
    </source>
</evidence>
<keyword evidence="8" id="KW-0564">Palmitate</keyword>
<dbReference type="SUPFAM" id="SSF81321">
    <property type="entry name" value="Family A G protein-coupled receptor-like"/>
    <property type="match status" value="1"/>
</dbReference>
<evidence type="ECO:0000256" key="2">
    <source>
        <dbReference type="ARBA" id="ARBA00014011"/>
    </source>
</evidence>
<keyword evidence="21" id="KW-1185">Reference proteome</keyword>
<dbReference type="GO" id="GO:0045907">
    <property type="term" value="P:positive regulation of vasoconstriction"/>
    <property type="evidence" value="ECO:0007669"/>
    <property type="project" value="TreeGrafter"/>
</dbReference>
<keyword evidence="6 18" id="KW-0297">G-protein coupled receptor</keyword>
<evidence type="ECO:0000256" key="15">
    <source>
        <dbReference type="ARBA" id="ARBA00032198"/>
    </source>
</evidence>
<dbReference type="PROSITE" id="PS50262">
    <property type="entry name" value="G_PROTEIN_RECEP_F1_2"/>
    <property type="match status" value="1"/>
</dbReference>
<dbReference type="PRINTS" id="PR00896">
    <property type="entry name" value="VASOPRESSINR"/>
</dbReference>
<dbReference type="OrthoDB" id="5987909at2759"/>
<dbReference type="InterPro" id="IPR017452">
    <property type="entry name" value="GPCR_Rhodpsn_7TM"/>
</dbReference>
<name>A0A6P8RP87_GEOSA</name>
<comment type="subunit">
    <text evidence="17">Interacts with ARRDC4. Identified in a complex containing at least ARRDC4, V2R and HGS. Interacts with TMEM147.</text>
</comment>
<feature type="transmembrane region" description="Helical" evidence="18">
    <location>
        <begin position="54"/>
        <end position="76"/>
    </location>
</feature>
<proteinExistence type="inferred from homology"/>
<feature type="region of interest" description="Disordered" evidence="19">
    <location>
        <begin position="361"/>
        <end position="381"/>
    </location>
</feature>
<dbReference type="GO" id="GO:0042277">
    <property type="term" value="F:peptide binding"/>
    <property type="evidence" value="ECO:0007669"/>
    <property type="project" value="TreeGrafter"/>
</dbReference>
<accession>A0A6P8RP87</accession>
<feature type="domain" description="G-protein coupled receptors family 1 profile" evidence="20">
    <location>
        <begin position="67"/>
        <end position="335"/>
    </location>
</feature>
<comment type="similarity">
    <text evidence="18">Belongs to the G-protein coupled receptor 1 family. Vasopressin/oxytocin receptor subfamily.</text>
</comment>
<keyword evidence="11 18" id="KW-0807">Transducer</keyword>
<evidence type="ECO:0000256" key="1">
    <source>
        <dbReference type="ARBA" id="ARBA00004651"/>
    </source>
</evidence>
<keyword evidence="7 18" id="KW-0472">Membrane</keyword>
<feature type="transmembrane region" description="Helical" evidence="18">
    <location>
        <begin position="282"/>
        <end position="300"/>
    </location>
</feature>
<dbReference type="SMART" id="SM01381">
    <property type="entry name" value="7TM_GPCR_Srsx"/>
    <property type="match status" value="1"/>
</dbReference>
<keyword evidence="3" id="KW-1003">Cell membrane</keyword>
<dbReference type="Gene3D" id="1.20.1070.10">
    <property type="entry name" value="Rhodopsin 7-helix transmembrane proteins"/>
    <property type="match status" value="1"/>
</dbReference>
<dbReference type="InterPro" id="IPR000161">
    <property type="entry name" value="Vprsn_rcpt_V2"/>
</dbReference>
<dbReference type="FunFam" id="1.20.1070.10:FF:000190">
    <property type="entry name" value="Vasopressin V2 receptor"/>
    <property type="match status" value="1"/>
</dbReference>
<dbReference type="PRINTS" id="PR00237">
    <property type="entry name" value="GPCRRHODOPSN"/>
</dbReference>
<evidence type="ECO:0000313" key="22">
    <source>
        <dbReference type="RefSeq" id="XP_033806966.1"/>
    </source>
</evidence>
<reference evidence="22" key="1">
    <citation type="submission" date="2025-08" db="UniProtKB">
        <authorList>
            <consortium name="RefSeq"/>
        </authorList>
    </citation>
    <scope>IDENTIFICATION</scope>
</reference>
<dbReference type="CTD" id="554"/>
<dbReference type="GO" id="GO:0005886">
    <property type="term" value="C:plasma membrane"/>
    <property type="evidence" value="ECO:0007669"/>
    <property type="project" value="UniProtKB-SubCell"/>
</dbReference>
<dbReference type="AlphaFoldDB" id="A0A6P8RP87"/>
<keyword evidence="12" id="KW-0449">Lipoprotein</keyword>
<keyword evidence="5 18" id="KW-1133">Transmembrane helix</keyword>
<evidence type="ECO:0000256" key="11">
    <source>
        <dbReference type="ARBA" id="ARBA00023224"/>
    </source>
</evidence>
<dbReference type="CDD" id="cd15388">
    <property type="entry name" value="7tmA_V2R"/>
    <property type="match status" value="1"/>
</dbReference>
<keyword evidence="9 18" id="KW-0675">Receptor</keyword>
<keyword evidence="4 18" id="KW-0812">Transmembrane</keyword>
<feature type="transmembrane region" description="Helical" evidence="18">
    <location>
        <begin position="88"/>
        <end position="108"/>
    </location>
</feature>
<evidence type="ECO:0000256" key="5">
    <source>
        <dbReference type="ARBA" id="ARBA00022989"/>
    </source>
</evidence>
<evidence type="ECO:0000256" key="6">
    <source>
        <dbReference type="ARBA" id="ARBA00023040"/>
    </source>
</evidence>
<sequence>MLDSEPKGTTLLIMDNHFGTTARSKLLSSFRNTSGNATELVVDDRDHQLAQVEIAILATIFALATIGNLLVLFVLLKRRKYNTSMHTFMINLCFADLVVAFFQVLPQLVWDITDRFMGPDLVCRMVKYLQVVGMFVSSYMIVAMTFDRYQAICRPMMTYKKGMTRWNIPVLVAWFTSLIFSLPQIFIFSKKKIDPGVYDCWAEFIQPWGSKAYVTWVTVMVFILPTLFIATCQVLIFKEIYCSIYQKSERITASVIKKVQPMHNKDKPYSGITTAMAKTLKMTLVIILVYMICWTPFFVVELRSVWDPNSPTNTGVVVILMLLASLNSCTNPWIYAAFSNSISHELRQLFRCCHFRRPRMNSSQEDSCFTGSSTLPKDSFY</sequence>
<organism evidence="21 22">
    <name type="scientific">Geotrypetes seraphini</name>
    <name type="common">Gaboon caecilian</name>
    <name type="synonym">Caecilia seraphini</name>
    <dbReference type="NCBI Taxonomy" id="260995"/>
    <lineage>
        <taxon>Eukaryota</taxon>
        <taxon>Metazoa</taxon>
        <taxon>Chordata</taxon>
        <taxon>Craniata</taxon>
        <taxon>Vertebrata</taxon>
        <taxon>Euteleostomi</taxon>
        <taxon>Amphibia</taxon>
        <taxon>Gymnophiona</taxon>
        <taxon>Geotrypetes</taxon>
    </lineage>
</organism>
<evidence type="ECO:0000256" key="16">
    <source>
        <dbReference type="ARBA" id="ARBA00045632"/>
    </source>
</evidence>
<dbReference type="InParanoid" id="A0A6P8RP87"/>
<evidence type="ECO:0000256" key="13">
    <source>
        <dbReference type="ARBA" id="ARBA00029706"/>
    </source>
</evidence>
<evidence type="ECO:0000256" key="14">
    <source>
        <dbReference type="ARBA" id="ARBA00031479"/>
    </source>
</evidence>
<dbReference type="InterPro" id="IPR001817">
    <property type="entry name" value="Vasoprsn_rcpt"/>
</dbReference>
<feature type="transmembrane region" description="Helical" evidence="18">
    <location>
        <begin position="315"/>
        <end position="338"/>
    </location>
</feature>
<protein>
    <recommendedName>
        <fullName evidence="2">Vasopressin V2 receptor</fullName>
    </recommendedName>
    <alternativeName>
        <fullName evidence="13">AVPR V2</fullName>
    </alternativeName>
    <alternativeName>
        <fullName evidence="15">Antidiuretic hormone receptor</fullName>
    </alternativeName>
    <alternativeName>
        <fullName evidence="14">Renal-type arginine vasopressin receptor</fullName>
    </alternativeName>
</protein>
<dbReference type="Pfam" id="PF00001">
    <property type="entry name" value="7tm_1"/>
    <property type="match status" value="1"/>
</dbReference>
<evidence type="ECO:0000259" key="20">
    <source>
        <dbReference type="PROSITE" id="PS50262"/>
    </source>
</evidence>
<dbReference type="PROSITE" id="PS00237">
    <property type="entry name" value="G_PROTEIN_RECEP_F1_1"/>
    <property type="match status" value="1"/>
</dbReference>
<dbReference type="RefSeq" id="XP_033806966.1">
    <property type="nucleotide sequence ID" value="XM_033951075.1"/>
</dbReference>
<evidence type="ECO:0000313" key="21">
    <source>
        <dbReference type="Proteomes" id="UP000515159"/>
    </source>
</evidence>
<evidence type="ECO:0000256" key="19">
    <source>
        <dbReference type="SAM" id="MobiDB-lite"/>
    </source>
</evidence>
<feature type="transmembrane region" description="Helical" evidence="18">
    <location>
        <begin position="166"/>
        <end position="188"/>
    </location>
</feature>
<dbReference type="GO" id="GO:0032870">
    <property type="term" value="P:cellular response to hormone stimulus"/>
    <property type="evidence" value="ECO:0007669"/>
    <property type="project" value="TreeGrafter"/>
</dbReference>
<dbReference type="InterPro" id="IPR000276">
    <property type="entry name" value="GPCR_Rhodpsn"/>
</dbReference>
<evidence type="ECO:0000256" key="8">
    <source>
        <dbReference type="ARBA" id="ARBA00023139"/>
    </source>
</evidence>
<evidence type="ECO:0000256" key="12">
    <source>
        <dbReference type="ARBA" id="ARBA00023288"/>
    </source>
</evidence>
<evidence type="ECO:0000256" key="10">
    <source>
        <dbReference type="ARBA" id="ARBA00023180"/>
    </source>
</evidence>
<evidence type="ECO:0000256" key="3">
    <source>
        <dbReference type="ARBA" id="ARBA00022475"/>
    </source>
</evidence>
<dbReference type="GO" id="GO:0001992">
    <property type="term" value="P:regulation of systemic arterial blood pressure by vasopressin"/>
    <property type="evidence" value="ECO:0007669"/>
    <property type="project" value="TreeGrafter"/>
</dbReference>
<evidence type="ECO:0000256" key="7">
    <source>
        <dbReference type="ARBA" id="ARBA00023136"/>
    </source>
</evidence>
<evidence type="ECO:0000256" key="4">
    <source>
        <dbReference type="ARBA" id="ARBA00022692"/>
    </source>
</evidence>
<evidence type="ECO:0000256" key="18">
    <source>
        <dbReference type="RuleBase" id="RU046427"/>
    </source>
</evidence>
<dbReference type="KEGG" id="gsh:117363401"/>
<comment type="subcellular location">
    <subcellularLocation>
        <location evidence="1 18">Cell membrane</location>
        <topology evidence="1 18">Multi-pass membrane protein</topology>
    </subcellularLocation>
</comment>
<dbReference type="GeneID" id="117363401"/>
<keyword evidence="10 18" id="KW-0325">Glycoprotein</keyword>
<dbReference type="PANTHER" id="PTHR24241:SF20">
    <property type="entry name" value="VASOPRESSIN V2 RECEPTOR"/>
    <property type="match status" value="1"/>
</dbReference>